<feature type="compositionally biased region" description="Pro residues" evidence="2">
    <location>
        <begin position="112"/>
        <end position="133"/>
    </location>
</feature>
<dbReference type="VEuPathDB" id="CryptoDB:Vbra_16320"/>
<evidence type="ECO:0000256" key="1">
    <source>
        <dbReference type="SAM" id="Coils"/>
    </source>
</evidence>
<feature type="region of interest" description="Disordered" evidence="2">
    <location>
        <begin position="1"/>
        <end position="66"/>
    </location>
</feature>
<keyword evidence="4" id="KW-1185">Reference proteome</keyword>
<organism evidence="3 4">
    <name type="scientific">Vitrella brassicaformis (strain CCMP3155)</name>
    <dbReference type="NCBI Taxonomy" id="1169540"/>
    <lineage>
        <taxon>Eukaryota</taxon>
        <taxon>Sar</taxon>
        <taxon>Alveolata</taxon>
        <taxon>Colpodellida</taxon>
        <taxon>Vitrellaceae</taxon>
        <taxon>Vitrella</taxon>
    </lineage>
</organism>
<evidence type="ECO:0000313" key="4">
    <source>
        <dbReference type="Proteomes" id="UP000041254"/>
    </source>
</evidence>
<accession>A0A0G4FVH8</accession>
<evidence type="ECO:0000313" key="3">
    <source>
        <dbReference type="EMBL" id="CEM19223.1"/>
    </source>
</evidence>
<feature type="coiled-coil region" evidence="1">
    <location>
        <begin position="456"/>
        <end position="537"/>
    </location>
</feature>
<feature type="region of interest" description="Disordered" evidence="2">
    <location>
        <begin position="725"/>
        <end position="761"/>
    </location>
</feature>
<feature type="region of interest" description="Disordered" evidence="2">
    <location>
        <begin position="242"/>
        <end position="264"/>
    </location>
</feature>
<feature type="region of interest" description="Disordered" evidence="2">
    <location>
        <begin position="172"/>
        <end position="228"/>
    </location>
</feature>
<keyword evidence="1" id="KW-0175">Coiled coil</keyword>
<dbReference type="InParanoid" id="A0A0G4FVH8"/>
<gene>
    <name evidence="3" type="ORF">Vbra_16320</name>
</gene>
<name>A0A0G4FVH8_VITBC</name>
<protein>
    <submittedName>
        <fullName evidence="3">Uncharacterized protein</fullName>
    </submittedName>
</protein>
<feature type="region of interest" description="Disordered" evidence="2">
    <location>
        <begin position="376"/>
        <end position="401"/>
    </location>
</feature>
<dbReference type="EMBL" id="CDMY01000510">
    <property type="protein sequence ID" value="CEM19223.1"/>
    <property type="molecule type" value="Genomic_DNA"/>
</dbReference>
<reference evidence="3 4" key="1">
    <citation type="submission" date="2014-11" db="EMBL/GenBank/DDBJ databases">
        <authorList>
            <person name="Zhu J."/>
            <person name="Qi W."/>
            <person name="Song R."/>
        </authorList>
    </citation>
    <scope>NUCLEOTIDE SEQUENCE [LARGE SCALE GENOMIC DNA]</scope>
</reference>
<dbReference type="Proteomes" id="UP000041254">
    <property type="component" value="Unassembled WGS sequence"/>
</dbReference>
<dbReference type="OMA" id="IRENDRN"/>
<feature type="compositionally biased region" description="Polar residues" evidence="2">
    <location>
        <begin position="744"/>
        <end position="754"/>
    </location>
</feature>
<proteinExistence type="predicted"/>
<feature type="region of interest" description="Disordered" evidence="2">
    <location>
        <begin position="95"/>
        <end position="151"/>
    </location>
</feature>
<dbReference type="PRINTS" id="PR01217">
    <property type="entry name" value="PRICHEXTENSN"/>
</dbReference>
<feature type="compositionally biased region" description="Basic and acidic residues" evidence="2">
    <location>
        <begin position="216"/>
        <end position="228"/>
    </location>
</feature>
<feature type="coiled-coil region" evidence="1">
    <location>
        <begin position="587"/>
        <end position="673"/>
    </location>
</feature>
<sequence>MRLADKPEKTIMDAADDTMTSVDTKCDSTSTAADTPPAAPHKSDDTPKSSLMQISEALAQGNPQDLPPILLNRLKHAIQKLNKEEGRALLAKLVPSPDKLPSVESVVFAPKTPVPAPPHSPTSSASPPPPSPPGYEDAPRSASQRTWMTPPLRSIQSDLVWPAKCGSLEQLSVPRSSASLGDAPTSTSTGSGSESGHGGSTASGVAKGEVASLQAHQKDDTEEYRHLLERTTQCVPALVRSLPPQLTDSPSTAIPQQPTISTGPLPPLMPLPPPLPPAIEPPSLPPPPEVVPTEPAVIKVYAAPGQPGGMPNTSQLKACESELEGVANEMMQNGMLPSRMAVKFKKHLRTLTMETTAVLRRSETLKTQNDTLKKLMLTPKEAPPSPSPSSPSSTGTPDPTLSIDQLLREVALTPPHEATVAASPVIQMFKSRLLEHIETYINKRERELKESVTVIRERDQEEMNVLKGEVDRLQEEVPLLKKTIEAIGDRDLHRMEDRVMRALRDYRDIRENDRNRIEALEKERKEMEETLERCKVEHRTNTAKITQYSDKVAHLQRAVREYKGAEKLNATTMAGLKIFTDDLKGALSKVLGEKRSLQQQLSVMEQRLTASERDAAILREEINRMKSSPAGDPVFIQRARKSFEQEVVHRERIEALEGQLRTLRNNENLQRAAIKAITESLPAEFQKRDRAVKALQDEKNALTEALKMGKLREESALCALEKQTSEAQALREELHRMKTVGPPNRTSSSGSSPASLFHYQP</sequence>
<feature type="compositionally biased region" description="Polar residues" evidence="2">
    <location>
        <begin position="244"/>
        <end position="262"/>
    </location>
</feature>
<dbReference type="AlphaFoldDB" id="A0A0G4FVH8"/>
<evidence type="ECO:0000256" key="2">
    <source>
        <dbReference type="SAM" id="MobiDB-lite"/>
    </source>
</evidence>
<feature type="compositionally biased region" description="Low complexity" evidence="2">
    <location>
        <begin position="27"/>
        <end position="36"/>
    </location>
</feature>
<feature type="compositionally biased region" description="Basic and acidic residues" evidence="2">
    <location>
        <begin position="1"/>
        <end position="11"/>
    </location>
</feature>
<feature type="compositionally biased region" description="Low complexity" evidence="2">
    <location>
        <begin position="390"/>
        <end position="401"/>
    </location>
</feature>